<reference evidence="2 3" key="1">
    <citation type="journal article" date="2016" name="Genome Biol. Evol.">
        <title>Divergent and convergent evolution of fungal pathogenicity.</title>
        <authorList>
            <person name="Shang Y."/>
            <person name="Xiao G."/>
            <person name="Zheng P."/>
            <person name="Cen K."/>
            <person name="Zhan S."/>
            <person name="Wang C."/>
        </authorList>
    </citation>
    <scope>NUCLEOTIDE SEQUENCE [LARGE SCALE GENOMIC DNA]</scope>
    <source>
        <strain evidence="2 3">ARSEF 7405</strain>
    </source>
</reference>
<dbReference type="AlphaFoldDB" id="A0A168DP66"/>
<feature type="region of interest" description="Disordered" evidence="1">
    <location>
        <begin position="195"/>
        <end position="233"/>
    </location>
</feature>
<protein>
    <submittedName>
        <fullName evidence="2">Uncharacterized protein</fullName>
    </submittedName>
</protein>
<dbReference type="EMBL" id="AZGZ01000001">
    <property type="protein sequence ID" value="KZZ97959.1"/>
    <property type="molecule type" value="Genomic_DNA"/>
</dbReference>
<evidence type="ECO:0000313" key="3">
    <source>
        <dbReference type="Proteomes" id="UP000242877"/>
    </source>
</evidence>
<proteinExistence type="predicted"/>
<evidence type="ECO:0000256" key="1">
    <source>
        <dbReference type="SAM" id="MobiDB-lite"/>
    </source>
</evidence>
<evidence type="ECO:0000313" key="2">
    <source>
        <dbReference type="EMBL" id="KZZ97959.1"/>
    </source>
</evidence>
<name>A0A168DP66_9EURO</name>
<accession>A0A168DP66</accession>
<dbReference type="Proteomes" id="UP000242877">
    <property type="component" value="Unassembled WGS sequence"/>
</dbReference>
<organism evidence="2 3">
    <name type="scientific">Ascosphaera apis ARSEF 7405</name>
    <dbReference type="NCBI Taxonomy" id="392613"/>
    <lineage>
        <taxon>Eukaryota</taxon>
        <taxon>Fungi</taxon>
        <taxon>Dikarya</taxon>
        <taxon>Ascomycota</taxon>
        <taxon>Pezizomycotina</taxon>
        <taxon>Eurotiomycetes</taxon>
        <taxon>Eurotiomycetidae</taxon>
        <taxon>Onygenales</taxon>
        <taxon>Ascosphaeraceae</taxon>
        <taxon>Ascosphaera</taxon>
    </lineage>
</organism>
<sequence length="263" mass="28617">MSLKTAANAIRASSLHITMSPPVRSLNQSQRVLEALQKFGEVTTFLNTKYNATNIKSAKSRCAGNSAIVIFENDLAATAAKAASPLSVPINSSGMMSHSGEESATTIKVAIEESSHMHEETILHNPFYAHFPVNTDSIEVQDLIRSSSNYHSAPTPSFADCFTAWKRSVPLRILKTVERYNARRGATSLMDMWKTGQEKRGESSDIEPGNPTNSSDLGVQGSGGIFQRRSAAGRVEEERARLKTLGSIVPSNRQGFEGTWKGE</sequence>
<comment type="caution">
    <text evidence="2">The sequence shown here is derived from an EMBL/GenBank/DDBJ whole genome shotgun (WGS) entry which is preliminary data.</text>
</comment>
<gene>
    <name evidence="2" type="ORF">AAP_00220</name>
</gene>
<dbReference type="VEuPathDB" id="FungiDB:AAP_00220"/>
<keyword evidence="3" id="KW-1185">Reference proteome</keyword>
<dbReference type="OrthoDB" id="5367448at2759"/>